<feature type="compositionally biased region" description="Pro residues" evidence="1">
    <location>
        <begin position="18"/>
        <end position="28"/>
    </location>
</feature>
<keyword evidence="2" id="KW-0812">Transmembrane</keyword>
<feature type="compositionally biased region" description="Low complexity" evidence="1">
    <location>
        <begin position="106"/>
        <end position="115"/>
    </location>
</feature>
<evidence type="ECO:0000313" key="3">
    <source>
        <dbReference type="EMBL" id="GAA1756732.1"/>
    </source>
</evidence>
<feature type="compositionally biased region" description="Pro residues" evidence="1">
    <location>
        <begin position="205"/>
        <end position="214"/>
    </location>
</feature>
<feature type="compositionally biased region" description="Low complexity" evidence="1">
    <location>
        <begin position="183"/>
        <end position="196"/>
    </location>
</feature>
<comment type="caution">
    <text evidence="3">The sequence shown here is derived from an EMBL/GenBank/DDBJ whole genome shotgun (WGS) entry which is preliminary data.</text>
</comment>
<name>A0ABN2KI60_9MICC</name>
<organism evidence="3 4">
    <name type="scientific">Kocuria aegyptia</name>
    <dbReference type="NCBI Taxonomy" id="330943"/>
    <lineage>
        <taxon>Bacteria</taxon>
        <taxon>Bacillati</taxon>
        <taxon>Actinomycetota</taxon>
        <taxon>Actinomycetes</taxon>
        <taxon>Micrococcales</taxon>
        <taxon>Micrococcaceae</taxon>
        <taxon>Kocuria</taxon>
    </lineage>
</organism>
<gene>
    <name evidence="3" type="ORF">GCM10009767_15150</name>
</gene>
<evidence type="ECO:0000313" key="4">
    <source>
        <dbReference type="Proteomes" id="UP001501204"/>
    </source>
</evidence>
<dbReference type="EMBL" id="BAAAOA010000015">
    <property type="protein sequence ID" value="GAA1756732.1"/>
    <property type="molecule type" value="Genomic_DNA"/>
</dbReference>
<keyword evidence="2" id="KW-0472">Membrane</keyword>
<dbReference type="RefSeq" id="WP_344121215.1">
    <property type="nucleotide sequence ID" value="NZ_BAAAOA010000015.1"/>
</dbReference>
<proteinExistence type="predicted"/>
<feature type="compositionally biased region" description="Basic and acidic residues" evidence="1">
    <location>
        <begin position="145"/>
        <end position="155"/>
    </location>
</feature>
<protein>
    <submittedName>
        <fullName evidence="3">Uncharacterized protein</fullName>
    </submittedName>
</protein>
<keyword evidence="2" id="KW-1133">Transmembrane helix</keyword>
<feature type="compositionally biased region" description="Basic and acidic residues" evidence="1">
    <location>
        <begin position="54"/>
        <end position="66"/>
    </location>
</feature>
<accession>A0ABN2KI60</accession>
<evidence type="ECO:0000256" key="1">
    <source>
        <dbReference type="SAM" id="MobiDB-lite"/>
    </source>
</evidence>
<feature type="region of interest" description="Disordered" evidence="1">
    <location>
        <begin position="183"/>
        <end position="238"/>
    </location>
</feature>
<dbReference type="Proteomes" id="UP001501204">
    <property type="component" value="Unassembled WGS sequence"/>
</dbReference>
<feature type="transmembrane region" description="Helical" evidence="2">
    <location>
        <begin position="255"/>
        <end position="275"/>
    </location>
</feature>
<sequence length="276" mass="28907">MAGEDEVRDGAARDADVTPPPPVPPGPAPIIDLGEDAVPVRPVKPLGPRRMARLQRELAERSRELEEAGGNSADPELLEKQRRFLEIAAQAGAAQTDPGTGTAVHEPVVPEAGTPAPAPPATPEELREPHEQITVVFPGGGPDGPDGHVPHDPVHVDPALFSNRLAPEDLASLTHIEIVAPSDAGPHAATPAAPAPDHGESGSPQDPPSAPQEPAPERAASWAEDEPPAAPVPASTAEGLELLEPREYRRRTNSVWWVLLLAVLVALAVVLVLFVL</sequence>
<reference evidence="3 4" key="1">
    <citation type="journal article" date="2019" name="Int. J. Syst. Evol. Microbiol.">
        <title>The Global Catalogue of Microorganisms (GCM) 10K type strain sequencing project: providing services to taxonomists for standard genome sequencing and annotation.</title>
        <authorList>
            <consortium name="The Broad Institute Genomics Platform"/>
            <consortium name="The Broad Institute Genome Sequencing Center for Infectious Disease"/>
            <person name="Wu L."/>
            <person name="Ma J."/>
        </authorList>
    </citation>
    <scope>NUCLEOTIDE SEQUENCE [LARGE SCALE GENOMIC DNA]</scope>
    <source>
        <strain evidence="3 4">JCM 14735</strain>
    </source>
</reference>
<feature type="region of interest" description="Disordered" evidence="1">
    <location>
        <begin position="1"/>
        <end position="155"/>
    </location>
</feature>
<keyword evidence="4" id="KW-1185">Reference proteome</keyword>
<evidence type="ECO:0000256" key="2">
    <source>
        <dbReference type="SAM" id="Phobius"/>
    </source>
</evidence>